<proteinExistence type="inferred from homology"/>
<evidence type="ECO:0000256" key="6">
    <source>
        <dbReference type="ARBA" id="ARBA00038411"/>
    </source>
</evidence>
<reference evidence="8 9" key="1">
    <citation type="submission" date="2024-04" db="EMBL/GenBank/DDBJ databases">
        <title>Tritrichomonas musculus Genome.</title>
        <authorList>
            <person name="Alves-Ferreira E."/>
            <person name="Grigg M."/>
            <person name="Lorenzi H."/>
            <person name="Galac M."/>
        </authorList>
    </citation>
    <scope>NUCLEOTIDE SEQUENCE [LARGE SCALE GENOMIC DNA]</scope>
    <source>
        <strain evidence="8 9">EAF2021</strain>
    </source>
</reference>
<sequence>MSAQLVLSVQGQIISCTADNASDLFCKFGFNMGSDWTIISGCEDGVSQSARINLDHECTWNFPIDIVFQSPRPYGWPQIIFNVYGYNLFGNKTVVGYGAVHIPTASGHHSFNVPLFSRAPSPTERFTGFFTGRMPEAIAPNFIAGGDAREIFKTESHGYVRVTFDVVMSGLKKLDLTVE</sequence>
<name>A0ABR2K1P8_9EUKA</name>
<protein>
    <recommendedName>
        <fullName evidence="7">B9 domain-containing protein 1</fullName>
    </recommendedName>
</protein>
<evidence type="ECO:0000313" key="9">
    <source>
        <dbReference type="Proteomes" id="UP001470230"/>
    </source>
</evidence>
<evidence type="ECO:0000313" key="8">
    <source>
        <dbReference type="EMBL" id="KAK8885041.1"/>
    </source>
</evidence>
<keyword evidence="2" id="KW-0963">Cytoplasm</keyword>
<dbReference type="Proteomes" id="UP001470230">
    <property type="component" value="Unassembled WGS sequence"/>
</dbReference>
<comment type="caution">
    <text evidence="8">The sequence shown here is derived from an EMBL/GenBank/DDBJ whole genome shotgun (WGS) entry which is preliminary data.</text>
</comment>
<evidence type="ECO:0000256" key="5">
    <source>
        <dbReference type="ARBA" id="ARBA00023273"/>
    </source>
</evidence>
<gene>
    <name evidence="8" type="ORF">M9Y10_044169</name>
</gene>
<dbReference type="PROSITE" id="PS51381">
    <property type="entry name" value="C2_B9"/>
    <property type="match status" value="1"/>
</dbReference>
<evidence type="ECO:0000256" key="3">
    <source>
        <dbReference type="ARBA" id="ARBA00022794"/>
    </source>
</evidence>
<keyword evidence="3" id="KW-0970">Cilium biogenesis/degradation</keyword>
<organism evidence="8 9">
    <name type="scientific">Tritrichomonas musculus</name>
    <dbReference type="NCBI Taxonomy" id="1915356"/>
    <lineage>
        <taxon>Eukaryota</taxon>
        <taxon>Metamonada</taxon>
        <taxon>Parabasalia</taxon>
        <taxon>Tritrichomonadida</taxon>
        <taxon>Tritrichomonadidae</taxon>
        <taxon>Tritrichomonas</taxon>
    </lineage>
</organism>
<evidence type="ECO:0000256" key="7">
    <source>
        <dbReference type="ARBA" id="ARBA00039274"/>
    </source>
</evidence>
<keyword evidence="9" id="KW-1185">Reference proteome</keyword>
<evidence type="ECO:0000256" key="1">
    <source>
        <dbReference type="ARBA" id="ARBA00004120"/>
    </source>
</evidence>
<comment type="similarity">
    <text evidence="6">Belongs to the B9D family.</text>
</comment>
<evidence type="ECO:0000256" key="4">
    <source>
        <dbReference type="ARBA" id="ARBA00023212"/>
    </source>
</evidence>
<dbReference type="Pfam" id="PF07162">
    <property type="entry name" value="B9-C2"/>
    <property type="match status" value="1"/>
</dbReference>
<keyword evidence="4" id="KW-0206">Cytoskeleton</keyword>
<dbReference type="EMBL" id="JAPFFF010000008">
    <property type="protein sequence ID" value="KAK8885041.1"/>
    <property type="molecule type" value="Genomic_DNA"/>
</dbReference>
<comment type="subcellular location">
    <subcellularLocation>
        <location evidence="1">Cytoplasm</location>
        <location evidence="1">Cytoskeleton</location>
        <location evidence="1">Cilium basal body</location>
    </subcellularLocation>
</comment>
<dbReference type="PANTHER" id="PTHR12968:SF1">
    <property type="entry name" value="B9 DOMAIN-CONTAINING PROTEIN 1"/>
    <property type="match status" value="1"/>
</dbReference>
<keyword evidence="5" id="KW-0966">Cell projection</keyword>
<dbReference type="PANTHER" id="PTHR12968">
    <property type="entry name" value="B9 DOMAIN-CONTAINING"/>
    <property type="match status" value="1"/>
</dbReference>
<evidence type="ECO:0000256" key="2">
    <source>
        <dbReference type="ARBA" id="ARBA00022490"/>
    </source>
</evidence>
<dbReference type="InterPro" id="IPR010796">
    <property type="entry name" value="C2_B9-type_dom"/>
</dbReference>
<accession>A0ABR2K1P8</accession>